<evidence type="ECO:0000256" key="1">
    <source>
        <dbReference type="ARBA" id="ARBA00004651"/>
    </source>
</evidence>
<feature type="transmembrane region" description="Helical" evidence="10">
    <location>
        <begin position="191"/>
        <end position="219"/>
    </location>
</feature>
<keyword evidence="4" id="KW-0813">Transport</keyword>
<evidence type="ECO:0000256" key="3">
    <source>
        <dbReference type="ARBA" id="ARBA00022106"/>
    </source>
</evidence>
<evidence type="ECO:0000256" key="6">
    <source>
        <dbReference type="ARBA" id="ARBA00022692"/>
    </source>
</evidence>
<dbReference type="GO" id="GO:0005886">
    <property type="term" value="C:plasma membrane"/>
    <property type="evidence" value="ECO:0007669"/>
    <property type="project" value="UniProtKB-SubCell"/>
</dbReference>
<comment type="subcellular location">
    <subcellularLocation>
        <location evidence="1">Cell membrane</location>
        <topology evidence="1">Multi-pass membrane protein</topology>
    </subcellularLocation>
</comment>
<comment type="similarity">
    <text evidence="2">Belongs to the multi antimicrobial extrusion (MATE) (TC 2.A.66.1) family. MepA subfamily.</text>
</comment>
<evidence type="ECO:0000256" key="7">
    <source>
        <dbReference type="ARBA" id="ARBA00022989"/>
    </source>
</evidence>
<dbReference type="InterPro" id="IPR045070">
    <property type="entry name" value="MATE_MepA-like"/>
</dbReference>
<dbReference type="GO" id="GO:0015297">
    <property type="term" value="F:antiporter activity"/>
    <property type="evidence" value="ECO:0007669"/>
    <property type="project" value="InterPro"/>
</dbReference>
<gene>
    <name evidence="11" type="ORF">H6A34_14095</name>
</gene>
<dbReference type="Proteomes" id="UP000706891">
    <property type="component" value="Unassembled WGS sequence"/>
</dbReference>
<reference evidence="11" key="1">
    <citation type="submission" date="2020-08" db="EMBL/GenBank/DDBJ databases">
        <authorList>
            <person name="Cejkova D."/>
            <person name="Kubasova T."/>
            <person name="Jahodarova E."/>
            <person name="Rychlik I."/>
        </authorList>
    </citation>
    <scope>NUCLEOTIDE SEQUENCE</scope>
    <source>
        <strain evidence="11">An824</strain>
    </source>
</reference>
<dbReference type="PIRSF" id="PIRSF006603">
    <property type="entry name" value="DinF"/>
    <property type="match status" value="1"/>
</dbReference>
<keyword evidence="5" id="KW-1003">Cell membrane</keyword>
<feature type="transmembrane region" description="Helical" evidence="10">
    <location>
        <begin position="424"/>
        <end position="443"/>
    </location>
</feature>
<feature type="transmembrane region" description="Helical" evidence="10">
    <location>
        <begin position="398"/>
        <end position="418"/>
    </location>
</feature>
<keyword evidence="9" id="KW-0046">Antibiotic resistance</keyword>
<evidence type="ECO:0000256" key="8">
    <source>
        <dbReference type="ARBA" id="ARBA00023136"/>
    </source>
</evidence>
<feature type="transmembrane region" description="Helical" evidence="10">
    <location>
        <begin position="95"/>
        <end position="114"/>
    </location>
</feature>
<keyword evidence="6 10" id="KW-0812">Transmembrane</keyword>
<feature type="transmembrane region" description="Helical" evidence="10">
    <location>
        <begin position="325"/>
        <end position="346"/>
    </location>
</feature>
<dbReference type="CDD" id="cd13143">
    <property type="entry name" value="MATE_MepA_like"/>
    <property type="match status" value="1"/>
</dbReference>
<organism evidence="11 12">
    <name type="scientific">Marseilla massiliensis</name>
    <dbReference type="NCBI Taxonomy" id="1841864"/>
    <lineage>
        <taxon>Bacteria</taxon>
        <taxon>Pseudomonadati</taxon>
        <taxon>Bacteroidota</taxon>
        <taxon>Bacteroidia</taxon>
        <taxon>Bacteroidales</taxon>
        <taxon>Prevotellaceae</taxon>
        <taxon>Marseilla</taxon>
    </lineage>
</organism>
<feature type="transmembrane region" description="Helical" evidence="10">
    <location>
        <begin position="138"/>
        <end position="158"/>
    </location>
</feature>
<comment type="caution">
    <text evidence="11">The sequence shown here is derived from an EMBL/GenBank/DDBJ whole genome shotgun (WGS) entry which is preliminary data.</text>
</comment>
<dbReference type="InterPro" id="IPR048279">
    <property type="entry name" value="MdtK-like"/>
</dbReference>
<dbReference type="Pfam" id="PF01554">
    <property type="entry name" value="MatE"/>
    <property type="match status" value="2"/>
</dbReference>
<protein>
    <recommendedName>
        <fullName evidence="3">Multidrug export protein MepA</fullName>
    </recommendedName>
</protein>
<feature type="transmembrane region" description="Helical" evidence="10">
    <location>
        <begin position="240"/>
        <end position="265"/>
    </location>
</feature>
<feature type="transmembrane region" description="Helical" evidence="10">
    <location>
        <begin position="165"/>
        <end position="185"/>
    </location>
</feature>
<keyword evidence="7 10" id="KW-1133">Transmembrane helix</keyword>
<feature type="transmembrane region" description="Helical" evidence="10">
    <location>
        <begin position="277"/>
        <end position="299"/>
    </location>
</feature>
<dbReference type="InterPro" id="IPR002528">
    <property type="entry name" value="MATE_fam"/>
</dbReference>
<name>A0A938WW01_9BACT</name>
<dbReference type="AlphaFoldDB" id="A0A938WW01"/>
<evidence type="ECO:0000256" key="10">
    <source>
        <dbReference type="SAM" id="Phobius"/>
    </source>
</evidence>
<evidence type="ECO:0000256" key="9">
    <source>
        <dbReference type="ARBA" id="ARBA00023251"/>
    </source>
</evidence>
<keyword evidence="8 10" id="KW-0472">Membrane</keyword>
<evidence type="ECO:0000256" key="2">
    <source>
        <dbReference type="ARBA" id="ARBA00008417"/>
    </source>
</evidence>
<feature type="transmembrane region" description="Helical" evidence="10">
    <location>
        <begin position="366"/>
        <end position="386"/>
    </location>
</feature>
<evidence type="ECO:0000256" key="4">
    <source>
        <dbReference type="ARBA" id="ARBA00022448"/>
    </source>
</evidence>
<dbReference type="RefSeq" id="WP_021948660.1">
    <property type="nucleotide sequence ID" value="NZ_JACJJG010000179.1"/>
</dbReference>
<dbReference type="GO" id="GO:0046677">
    <property type="term" value="P:response to antibiotic"/>
    <property type="evidence" value="ECO:0007669"/>
    <property type="project" value="UniProtKB-KW"/>
</dbReference>
<dbReference type="GO" id="GO:0042910">
    <property type="term" value="F:xenobiotic transmembrane transporter activity"/>
    <property type="evidence" value="ECO:0007669"/>
    <property type="project" value="InterPro"/>
</dbReference>
<evidence type="ECO:0000256" key="5">
    <source>
        <dbReference type="ARBA" id="ARBA00022475"/>
    </source>
</evidence>
<accession>A0A938WW01</accession>
<dbReference type="PANTHER" id="PTHR43823">
    <property type="entry name" value="SPORULATION PROTEIN YKVU"/>
    <property type="match status" value="1"/>
</dbReference>
<proteinExistence type="inferred from homology"/>
<dbReference type="EMBL" id="JACJJG010000179">
    <property type="protein sequence ID" value="MBM6674990.1"/>
    <property type="molecule type" value="Genomic_DNA"/>
</dbReference>
<sequence length="448" mass="48351">MKRDAIDFGTVKIPVLFRKLFFPTLMGMLGMSAMTAIDGIFIGHSVGSDGIAAVNIICPPLMLLTGLGLMIGTGCSVVASIHLSHGKQKVARLNVTQAFLFATIVTATVIVAMLCNPDATARLLGSSEHLRPLVTEYMLWYAPSWLFMVWEAIALFIIRLDGSPKVAMISSLTAAAMNVFLDWLFMFPLGWGIMGAAFATSISTVAGCLIAIVYILGYAKTLRLARLKLSRRSMSLSARNIGYQCRIGSSALLGEATLAVLIFMGNYVFMRYLGDDGVGAFGIACYYTPFIFMIGNAIAQSAQPIISYNFGLGAHVRVREAERTALITAAICGLTVTAAFVLLPEWLVGLFVGLDNEAAKIAVDGFPYFAAGFIFFIFNVTAVGYFQSVERVRPATTFALMRGFIVLIPSFLIMPGLIGTHGIWLAMPVAEALTALAVTGFYLKRRGK</sequence>
<feature type="transmembrane region" description="Helical" evidence="10">
    <location>
        <begin position="62"/>
        <end position="83"/>
    </location>
</feature>
<feature type="transmembrane region" description="Helical" evidence="10">
    <location>
        <begin position="20"/>
        <end position="42"/>
    </location>
</feature>
<dbReference type="InterPro" id="IPR051327">
    <property type="entry name" value="MATE_MepA_subfamily"/>
</dbReference>
<reference evidence="11" key="2">
    <citation type="journal article" date="2021" name="Sci. Rep.">
        <title>The distribution of antibiotic resistance genes in chicken gut microbiota commensals.</title>
        <authorList>
            <person name="Juricova H."/>
            <person name="Matiasovicova J."/>
            <person name="Kubasova T."/>
            <person name="Cejkova D."/>
            <person name="Rychlik I."/>
        </authorList>
    </citation>
    <scope>NUCLEOTIDE SEQUENCE</scope>
    <source>
        <strain evidence="11">An824</strain>
    </source>
</reference>
<evidence type="ECO:0000313" key="12">
    <source>
        <dbReference type="Proteomes" id="UP000706891"/>
    </source>
</evidence>
<evidence type="ECO:0000313" key="11">
    <source>
        <dbReference type="EMBL" id="MBM6674990.1"/>
    </source>
</evidence>
<dbReference type="PANTHER" id="PTHR43823:SF3">
    <property type="entry name" value="MULTIDRUG EXPORT PROTEIN MEPA"/>
    <property type="match status" value="1"/>
</dbReference>
<keyword evidence="12" id="KW-1185">Reference proteome</keyword>